<evidence type="ECO:0000256" key="7">
    <source>
        <dbReference type="RuleBase" id="RU363032"/>
    </source>
</evidence>
<feature type="transmembrane region" description="Helical" evidence="7">
    <location>
        <begin position="248"/>
        <end position="270"/>
    </location>
</feature>
<evidence type="ECO:0000313" key="10">
    <source>
        <dbReference type="Proteomes" id="UP000638263"/>
    </source>
</evidence>
<keyword evidence="5 7" id="KW-1133">Transmembrane helix</keyword>
<dbReference type="CDD" id="cd06261">
    <property type="entry name" value="TM_PBP2"/>
    <property type="match status" value="1"/>
</dbReference>
<dbReference type="SUPFAM" id="SSF161098">
    <property type="entry name" value="MetI-like"/>
    <property type="match status" value="1"/>
</dbReference>
<feature type="transmembrane region" description="Helical" evidence="7">
    <location>
        <begin position="20"/>
        <end position="40"/>
    </location>
</feature>
<feature type="transmembrane region" description="Helical" evidence="7">
    <location>
        <begin position="205"/>
        <end position="228"/>
    </location>
</feature>
<keyword evidence="2 7" id="KW-0813">Transport</keyword>
<keyword evidence="3" id="KW-1003">Cell membrane</keyword>
<dbReference type="PANTHER" id="PTHR43386:SF1">
    <property type="entry name" value="D,D-DIPEPTIDE TRANSPORT SYSTEM PERMEASE PROTEIN DDPC-RELATED"/>
    <property type="match status" value="1"/>
</dbReference>
<dbReference type="InterPro" id="IPR000515">
    <property type="entry name" value="MetI-like"/>
</dbReference>
<reference evidence="9" key="2">
    <citation type="submission" date="2020-09" db="EMBL/GenBank/DDBJ databases">
        <authorList>
            <person name="Sun Q."/>
            <person name="Zhou Y."/>
        </authorList>
    </citation>
    <scope>NUCLEOTIDE SEQUENCE</scope>
    <source>
        <strain evidence="9">CGMCC 4.3508</strain>
    </source>
</reference>
<evidence type="ECO:0000256" key="2">
    <source>
        <dbReference type="ARBA" id="ARBA00022448"/>
    </source>
</evidence>
<protein>
    <submittedName>
        <fullName evidence="9">ABC transporter permease</fullName>
    </submittedName>
</protein>
<proteinExistence type="inferred from homology"/>
<dbReference type="Pfam" id="PF00528">
    <property type="entry name" value="BPD_transp_1"/>
    <property type="match status" value="1"/>
</dbReference>
<evidence type="ECO:0000256" key="1">
    <source>
        <dbReference type="ARBA" id="ARBA00004651"/>
    </source>
</evidence>
<feature type="domain" description="ABC transmembrane type-1" evidence="8">
    <location>
        <begin position="84"/>
        <end position="273"/>
    </location>
</feature>
<comment type="caution">
    <text evidence="9">The sequence shown here is derived from an EMBL/GenBank/DDBJ whole genome shotgun (WGS) entry which is preliminary data.</text>
</comment>
<dbReference type="EMBL" id="BMMH01000002">
    <property type="protein sequence ID" value="GGL02640.1"/>
    <property type="molecule type" value="Genomic_DNA"/>
</dbReference>
<dbReference type="AlphaFoldDB" id="A0A917RES0"/>
<evidence type="ECO:0000256" key="3">
    <source>
        <dbReference type="ARBA" id="ARBA00022475"/>
    </source>
</evidence>
<organism evidence="9 10">
    <name type="scientific">Nocardia jinanensis</name>
    <dbReference type="NCBI Taxonomy" id="382504"/>
    <lineage>
        <taxon>Bacteria</taxon>
        <taxon>Bacillati</taxon>
        <taxon>Actinomycetota</taxon>
        <taxon>Actinomycetes</taxon>
        <taxon>Mycobacteriales</taxon>
        <taxon>Nocardiaceae</taxon>
        <taxon>Nocardia</taxon>
    </lineage>
</organism>
<keyword evidence="4 7" id="KW-0812">Transmembrane</keyword>
<keyword evidence="10" id="KW-1185">Reference proteome</keyword>
<sequence length="280" mass="29911">MVAIYATPRTRLRPAATDLWNTYTFLAVVVVVVITAWAIAPGLFTDQDPYSGITADNFRAPSWEHPFGTDQLGRDISARVVYGTRPAVLTALLAVAIGLFAGSVVGLVAGFFGRTVDAVLGRVIDALLAIPGFLLAVIVVVSLGFTSVNAAIAVGISSVAVFARLIRSETLWVKNRAFIESSHLIGGGKLTVLFHHVLPNVYRSVLALAVLQFGLAIINVSALAFLGYGNPPPSPDWGLLVAEGKDFFYRYPWFVYAPGIVMVASVLALGQLGKQIGRDR</sequence>
<name>A0A917RES0_9NOCA</name>
<feature type="transmembrane region" description="Helical" evidence="7">
    <location>
        <begin position="147"/>
        <end position="166"/>
    </location>
</feature>
<keyword evidence="6 7" id="KW-0472">Membrane</keyword>
<dbReference type="GO" id="GO:0055085">
    <property type="term" value="P:transmembrane transport"/>
    <property type="evidence" value="ECO:0007669"/>
    <property type="project" value="InterPro"/>
</dbReference>
<gene>
    <name evidence="9" type="ORF">GCM10011588_16750</name>
</gene>
<dbReference type="InterPro" id="IPR035906">
    <property type="entry name" value="MetI-like_sf"/>
</dbReference>
<feature type="transmembrane region" description="Helical" evidence="7">
    <location>
        <begin position="87"/>
        <end position="112"/>
    </location>
</feature>
<dbReference type="PANTHER" id="PTHR43386">
    <property type="entry name" value="OLIGOPEPTIDE TRANSPORT SYSTEM PERMEASE PROTEIN APPC"/>
    <property type="match status" value="1"/>
</dbReference>
<dbReference type="Gene3D" id="1.10.3720.10">
    <property type="entry name" value="MetI-like"/>
    <property type="match status" value="1"/>
</dbReference>
<accession>A0A917RES0</accession>
<evidence type="ECO:0000313" key="9">
    <source>
        <dbReference type="EMBL" id="GGL02640.1"/>
    </source>
</evidence>
<dbReference type="InterPro" id="IPR050366">
    <property type="entry name" value="BP-dependent_transpt_permease"/>
</dbReference>
<dbReference type="Proteomes" id="UP000638263">
    <property type="component" value="Unassembled WGS sequence"/>
</dbReference>
<evidence type="ECO:0000256" key="6">
    <source>
        <dbReference type="ARBA" id="ARBA00023136"/>
    </source>
</evidence>
<evidence type="ECO:0000259" key="8">
    <source>
        <dbReference type="PROSITE" id="PS50928"/>
    </source>
</evidence>
<dbReference type="PROSITE" id="PS50928">
    <property type="entry name" value="ABC_TM1"/>
    <property type="match status" value="1"/>
</dbReference>
<dbReference type="GO" id="GO:0005886">
    <property type="term" value="C:plasma membrane"/>
    <property type="evidence" value="ECO:0007669"/>
    <property type="project" value="UniProtKB-SubCell"/>
</dbReference>
<comment type="similarity">
    <text evidence="7">Belongs to the binding-protein-dependent transport system permease family.</text>
</comment>
<reference evidence="9" key="1">
    <citation type="journal article" date="2014" name="Int. J. Syst. Evol. Microbiol.">
        <title>Complete genome sequence of Corynebacterium casei LMG S-19264T (=DSM 44701T), isolated from a smear-ripened cheese.</title>
        <authorList>
            <consortium name="US DOE Joint Genome Institute (JGI-PGF)"/>
            <person name="Walter F."/>
            <person name="Albersmeier A."/>
            <person name="Kalinowski J."/>
            <person name="Ruckert C."/>
        </authorList>
    </citation>
    <scope>NUCLEOTIDE SEQUENCE</scope>
    <source>
        <strain evidence="9">CGMCC 4.3508</strain>
    </source>
</reference>
<evidence type="ECO:0000256" key="5">
    <source>
        <dbReference type="ARBA" id="ARBA00022989"/>
    </source>
</evidence>
<feature type="transmembrane region" description="Helical" evidence="7">
    <location>
        <begin position="119"/>
        <end position="141"/>
    </location>
</feature>
<comment type="subcellular location">
    <subcellularLocation>
        <location evidence="1 7">Cell membrane</location>
        <topology evidence="1 7">Multi-pass membrane protein</topology>
    </subcellularLocation>
</comment>
<evidence type="ECO:0000256" key="4">
    <source>
        <dbReference type="ARBA" id="ARBA00022692"/>
    </source>
</evidence>